<accession>A0ABU4G9B5</accession>
<feature type="transmembrane region" description="Helical" evidence="5">
    <location>
        <begin position="7"/>
        <end position="26"/>
    </location>
</feature>
<proteinExistence type="predicted"/>
<evidence type="ECO:0000256" key="4">
    <source>
        <dbReference type="ARBA" id="ARBA00023136"/>
    </source>
</evidence>
<feature type="transmembrane region" description="Helical" evidence="5">
    <location>
        <begin position="130"/>
        <end position="147"/>
    </location>
</feature>
<evidence type="ECO:0000313" key="8">
    <source>
        <dbReference type="Proteomes" id="UP001282284"/>
    </source>
</evidence>
<sequence>MNKKTIITNTVLFVLIVGFIMGFGAIFGNENILIGVSTITAMLMLLERDLTSRPVGNTLKFIALNLFIGIGAFLAGFNVWLAIPIHFIVMFVVSYSLLFNLKNPLYLPFSLQYLFILASPVPLNLMPTRIAALVVGALAIMGIQMLANKNKITKSGDKKIQAICTSLIDKIDLLKKGEDHVKVDEKIVEDIAGLRSIIYDKREENYYLTEEGRLKLNISAALEKMNMLLDNLSKDEAQAVILEDVHQCLQLASEAVQDKNAVDKFDTYYSSMLAKYKEEHNHSLIVLRMLNNVDFLRSSLADIQDLSKKQTNVVKNLEQIPKKFQKMTISTAPSHTNSIKLSYAVRMAVGITLSGFIVDFFEIQEGRWMMFTVLSVIIPLYEQSRQKMRDRVFATITGAILVTGFFMLFQGDVMRSILIMTAGYLMNYIKVYRYSTILVTFSAIGAAALVTGTTEILTLNRILLVISGVVLALLINKFILPYKLDDANRDLQSMYEDTIHEMLKEVHDKVHRKGNDHGIKNLLLITTMIEDRLKLNNQENHSEEGITWLKHQRRIACTLYELYGWIVRNGITESNVEVVSSRLTLLMDRSANADVLSKTAHALDAHIHVMPRIEDRMVASMILDVTEEMKALKLMND</sequence>
<comment type="subcellular location">
    <subcellularLocation>
        <location evidence="1">Membrane</location>
        <topology evidence="1">Multi-pass membrane protein</topology>
    </subcellularLocation>
</comment>
<gene>
    <name evidence="7" type="ORF">QT711_07275</name>
</gene>
<evidence type="ECO:0000259" key="6">
    <source>
        <dbReference type="Pfam" id="PF13515"/>
    </source>
</evidence>
<dbReference type="Pfam" id="PF13515">
    <property type="entry name" value="FUSC_2"/>
    <property type="match status" value="1"/>
</dbReference>
<evidence type="ECO:0000313" key="7">
    <source>
        <dbReference type="EMBL" id="MDW0112982.1"/>
    </source>
</evidence>
<keyword evidence="4 5" id="KW-0472">Membrane</keyword>
<dbReference type="EMBL" id="JAUBDI010000005">
    <property type="protein sequence ID" value="MDW0112982.1"/>
    <property type="molecule type" value="Genomic_DNA"/>
</dbReference>
<feature type="transmembrane region" description="Helical" evidence="5">
    <location>
        <begin position="62"/>
        <end position="93"/>
    </location>
</feature>
<dbReference type="InterPro" id="IPR049453">
    <property type="entry name" value="Memb_transporter_dom"/>
</dbReference>
<protein>
    <submittedName>
        <fullName evidence="7">FUSC family protein</fullName>
    </submittedName>
</protein>
<feature type="transmembrane region" description="Helical" evidence="5">
    <location>
        <begin position="462"/>
        <end position="480"/>
    </location>
</feature>
<feature type="domain" description="Integral membrane bound transporter" evidence="6">
    <location>
        <begin position="354"/>
        <end position="475"/>
    </location>
</feature>
<name>A0ABU4G9B5_9BACL</name>
<evidence type="ECO:0000256" key="1">
    <source>
        <dbReference type="ARBA" id="ARBA00004141"/>
    </source>
</evidence>
<feature type="transmembrane region" description="Helical" evidence="5">
    <location>
        <begin position="431"/>
        <end position="450"/>
    </location>
</feature>
<keyword evidence="2 5" id="KW-0812">Transmembrane</keyword>
<feature type="transmembrane region" description="Helical" evidence="5">
    <location>
        <begin position="392"/>
        <end position="411"/>
    </location>
</feature>
<evidence type="ECO:0000256" key="5">
    <source>
        <dbReference type="SAM" id="Phobius"/>
    </source>
</evidence>
<keyword evidence="3 5" id="KW-1133">Transmembrane helix</keyword>
<evidence type="ECO:0000256" key="2">
    <source>
        <dbReference type="ARBA" id="ARBA00022692"/>
    </source>
</evidence>
<evidence type="ECO:0000256" key="3">
    <source>
        <dbReference type="ARBA" id="ARBA00022989"/>
    </source>
</evidence>
<organism evidence="7 8">
    <name type="scientific">Sporosarcina saromensis</name>
    <dbReference type="NCBI Taxonomy" id="359365"/>
    <lineage>
        <taxon>Bacteria</taxon>
        <taxon>Bacillati</taxon>
        <taxon>Bacillota</taxon>
        <taxon>Bacilli</taxon>
        <taxon>Bacillales</taxon>
        <taxon>Caryophanaceae</taxon>
        <taxon>Sporosarcina</taxon>
    </lineage>
</organism>
<dbReference type="Proteomes" id="UP001282284">
    <property type="component" value="Unassembled WGS sequence"/>
</dbReference>
<comment type="caution">
    <text evidence="7">The sequence shown here is derived from an EMBL/GenBank/DDBJ whole genome shotgun (WGS) entry which is preliminary data.</text>
</comment>
<reference evidence="7 8" key="1">
    <citation type="submission" date="2023-06" db="EMBL/GenBank/DDBJ databases">
        <title>Sporosarcina sp. nov., isolated from Korean traditional fermented seafood 'Jeotgal'.</title>
        <authorList>
            <person name="Yang A.I."/>
            <person name="Shin N.-R."/>
        </authorList>
    </citation>
    <scope>NUCLEOTIDE SEQUENCE [LARGE SCALE GENOMIC DNA]</scope>
    <source>
        <strain evidence="7 8">KCTC13119</strain>
    </source>
</reference>
<keyword evidence="8" id="KW-1185">Reference proteome</keyword>